<dbReference type="InterPro" id="IPR036249">
    <property type="entry name" value="Thioredoxin-like_sf"/>
</dbReference>
<organism evidence="2 3">
    <name type="scientific">Clostridium aciditolerans</name>
    <dbReference type="NCBI Taxonomy" id="339861"/>
    <lineage>
        <taxon>Bacteria</taxon>
        <taxon>Bacillati</taxon>
        <taxon>Bacillota</taxon>
        <taxon>Clostridia</taxon>
        <taxon>Eubacteriales</taxon>
        <taxon>Clostridiaceae</taxon>
        <taxon>Clostridium</taxon>
    </lineage>
</organism>
<comment type="caution">
    <text evidence="2">The sequence shown here is derived from an EMBL/GenBank/DDBJ whole genome shotgun (WGS) entry which is preliminary data.</text>
</comment>
<dbReference type="Pfam" id="PF00085">
    <property type="entry name" value="Thioredoxin"/>
    <property type="match status" value="1"/>
</dbReference>
<evidence type="ECO:0000313" key="2">
    <source>
        <dbReference type="EMBL" id="MBI6872207.1"/>
    </source>
</evidence>
<reference evidence="2" key="1">
    <citation type="submission" date="2020-12" db="EMBL/GenBank/DDBJ databases">
        <title>Clostridium thailandense sp. nov., a novel acetogenic bacterium isolated from peat land soil in Thailand.</title>
        <authorList>
            <person name="Chaikitkaew S."/>
            <person name="Birkeland N.K."/>
        </authorList>
    </citation>
    <scope>NUCLEOTIDE SEQUENCE</scope>
    <source>
        <strain evidence="2">DSM 17425</strain>
    </source>
</reference>
<dbReference type="EMBL" id="JAEEGB010000005">
    <property type="protein sequence ID" value="MBI6872207.1"/>
    <property type="molecule type" value="Genomic_DNA"/>
</dbReference>
<protein>
    <submittedName>
        <fullName evidence="2">Thioredoxin family protein</fullName>
    </submittedName>
</protein>
<dbReference type="Proteomes" id="UP000622687">
    <property type="component" value="Unassembled WGS sequence"/>
</dbReference>
<sequence length="106" mass="12395">MEILNSVEEIKKFIKDNRISMLYFSSNSCSVCVDLFPKIQELLKQYPKAKFAKIEIDSLPAVAGTFSVFTLPCILMFIDEKEIIREARFISIMELKEKIERYYSLI</sequence>
<accession>A0A934HX52</accession>
<evidence type="ECO:0000313" key="3">
    <source>
        <dbReference type="Proteomes" id="UP000622687"/>
    </source>
</evidence>
<proteinExistence type="predicted"/>
<dbReference type="Gene3D" id="3.40.30.10">
    <property type="entry name" value="Glutaredoxin"/>
    <property type="match status" value="1"/>
</dbReference>
<name>A0A934HX52_9CLOT</name>
<evidence type="ECO:0000259" key="1">
    <source>
        <dbReference type="Pfam" id="PF00085"/>
    </source>
</evidence>
<feature type="domain" description="Thioredoxin" evidence="1">
    <location>
        <begin position="8"/>
        <end position="85"/>
    </location>
</feature>
<dbReference type="CDD" id="cd02947">
    <property type="entry name" value="TRX_family"/>
    <property type="match status" value="1"/>
</dbReference>
<dbReference type="AlphaFoldDB" id="A0A934HX52"/>
<gene>
    <name evidence="2" type="ORF">I6U51_05725</name>
</gene>
<dbReference type="SUPFAM" id="SSF52833">
    <property type="entry name" value="Thioredoxin-like"/>
    <property type="match status" value="1"/>
</dbReference>
<keyword evidence="3" id="KW-1185">Reference proteome</keyword>
<dbReference type="InterPro" id="IPR013766">
    <property type="entry name" value="Thioredoxin_domain"/>
</dbReference>